<gene>
    <name evidence="2" type="ORF">TCAL_16080</name>
</gene>
<feature type="non-terminal residue" evidence="2">
    <location>
        <position position="189"/>
    </location>
</feature>
<name>A0A553PNK6_TIGCA</name>
<comment type="caution">
    <text evidence="2">The sequence shown here is derived from an EMBL/GenBank/DDBJ whole genome shotgun (WGS) entry which is preliminary data.</text>
</comment>
<evidence type="ECO:0000259" key="1">
    <source>
        <dbReference type="PROSITE" id="PS50948"/>
    </source>
</evidence>
<sequence>ERTTHPSKDCVYHLPIVYESEQIVLSEEYISRALSGPITTLNGSFPDNAFEYCESINCYMVVHEETTNSTYFMANPSQLSLQESGITFGPSDKRYTFYFEPRCEPMEPQARQTVDDLCSEFDEPPANAVFAIGYDQSDLAGPTDEKSCRTECEDSATCASYAFRVDENECRFWNLSPDLPSTENPICII</sequence>
<evidence type="ECO:0000313" key="3">
    <source>
        <dbReference type="Proteomes" id="UP000318571"/>
    </source>
</evidence>
<dbReference type="PROSITE" id="PS50948">
    <property type="entry name" value="PAN"/>
    <property type="match status" value="1"/>
</dbReference>
<dbReference type="EMBL" id="VCGU01000002">
    <property type="protein sequence ID" value="TRY79256.1"/>
    <property type="molecule type" value="Genomic_DNA"/>
</dbReference>
<proteinExistence type="predicted"/>
<organism evidence="2 3">
    <name type="scientific">Tigriopus californicus</name>
    <name type="common">Marine copepod</name>
    <dbReference type="NCBI Taxonomy" id="6832"/>
    <lineage>
        <taxon>Eukaryota</taxon>
        <taxon>Metazoa</taxon>
        <taxon>Ecdysozoa</taxon>
        <taxon>Arthropoda</taxon>
        <taxon>Crustacea</taxon>
        <taxon>Multicrustacea</taxon>
        <taxon>Hexanauplia</taxon>
        <taxon>Copepoda</taxon>
        <taxon>Harpacticoida</taxon>
        <taxon>Harpacticidae</taxon>
        <taxon>Tigriopus</taxon>
    </lineage>
</organism>
<dbReference type="AlphaFoldDB" id="A0A553PNK6"/>
<dbReference type="Pfam" id="PF00024">
    <property type="entry name" value="PAN_1"/>
    <property type="match status" value="1"/>
</dbReference>
<dbReference type="Proteomes" id="UP000318571">
    <property type="component" value="Chromosome 6"/>
</dbReference>
<dbReference type="InterPro" id="IPR003609">
    <property type="entry name" value="Pan_app"/>
</dbReference>
<reference evidence="2 3" key="1">
    <citation type="journal article" date="2018" name="Nat. Ecol. Evol.">
        <title>Genomic signatures of mitonuclear coevolution across populations of Tigriopus californicus.</title>
        <authorList>
            <person name="Barreto F.S."/>
            <person name="Watson E.T."/>
            <person name="Lima T.G."/>
            <person name="Willett C.S."/>
            <person name="Edmands S."/>
            <person name="Li W."/>
            <person name="Burton R.S."/>
        </authorList>
    </citation>
    <scope>NUCLEOTIDE SEQUENCE [LARGE SCALE GENOMIC DNA]</scope>
    <source>
        <strain evidence="2 3">San Diego</strain>
    </source>
</reference>
<accession>A0A553PNK6</accession>
<feature type="non-terminal residue" evidence="2">
    <location>
        <position position="1"/>
    </location>
</feature>
<keyword evidence="3" id="KW-1185">Reference proteome</keyword>
<evidence type="ECO:0000313" key="2">
    <source>
        <dbReference type="EMBL" id="TRY79256.1"/>
    </source>
</evidence>
<protein>
    <recommendedName>
        <fullName evidence="1">Apple domain-containing protein</fullName>
    </recommendedName>
</protein>
<feature type="domain" description="Apple" evidence="1">
    <location>
        <begin position="118"/>
        <end position="189"/>
    </location>
</feature>